<organism evidence="2 3">
    <name type="scientific">Anaerotalea alkaliphila</name>
    <dbReference type="NCBI Taxonomy" id="2662126"/>
    <lineage>
        <taxon>Bacteria</taxon>
        <taxon>Bacillati</taxon>
        <taxon>Bacillota</taxon>
        <taxon>Clostridia</taxon>
        <taxon>Eubacteriales</taxon>
        <taxon>Anaerotalea</taxon>
    </lineage>
</organism>
<feature type="domain" description="Sialidase" evidence="1">
    <location>
        <begin position="24"/>
        <end position="336"/>
    </location>
</feature>
<evidence type="ECO:0000259" key="1">
    <source>
        <dbReference type="Pfam" id="PF13088"/>
    </source>
</evidence>
<dbReference type="Proteomes" id="UP000461585">
    <property type="component" value="Unassembled WGS sequence"/>
</dbReference>
<dbReference type="Gene3D" id="2.120.10.10">
    <property type="match status" value="1"/>
</dbReference>
<keyword evidence="3" id="KW-1185">Reference proteome</keyword>
<dbReference type="CDD" id="cd15482">
    <property type="entry name" value="Sialidase_non-viral"/>
    <property type="match status" value="1"/>
</dbReference>
<evidence type="ECO:0000313" key="2">
    <source>
        <dbReference type="EMBL" id="NDL66654.1"/>
    </source>
</evidence>
<dbReference type="AlphaFoldDB" id="A0A7X5HU25"/>
<comment type="caution">
    <text evidence="2">The sequence shown here is derived from an EMBL/GenBank/DDBJ whole genome shotgun (WGS) entry which is preliminary data.</text>
</comment>
<dbReference type="RefSeq" id="WP_162369378.1">
    <property type="nucleotide sequence ID" value="NZ_JAAEEH010000004.1"/>
</dbReference>
<dbReference type="EMBL" id="JAAEEH010000004">
    <property type="protein sequence ID" value="NDL66654.1"/>
    <property type="molecule type" value="Genomic_DNA"/>
</dbReference>
<accession>A0A7X5HU25</accession>
<dbReference type="PANTHER" id="PTHR43752:SF2">
    <property type="entry name" value="BNR_ASP-BOX REPEAT FAMILY PROTEIN"/>
    <property type="match status" value="1"/>
</dbReference>
<gene>
    <name evidence="2" type="ORF">GXN74_02680</name>
</gene>
<dbReference type="Pfam" id="PF13088">
    <property type="entry name" value="BNR_2"/>
    <property type="match status" value="1"/>
</dbReference>
<evidence type="ECO:0000313" key="3">
    <source>
        <dbReference type="Proteomes" id="UP000461585"/>
    </source>
</evidence>
<proteinExistence type="predicted"/>
<dbReference type="InterPro" id="IPR036278">
    <property type="entry name" value="Sialidase_sf"/>
</dbReference>
<dbReference type="SUPFAM" id="SSF50939">
    <property type="entry name" value="Sialidases"/>
    <property type="match status" value="1"/>
</dbReference>
<reference evidence="2 3" key="1">
    <citation type="submission" date="2020-01" db="EMBL/GenBank/DDBJ databases">
        <title>Anaeroalcalibacter tamaniensis gen. nov., sp. nov., moderately halophilic strictly anaerobic fermenter bacterium from mud volcano of Taman peninsula.</title>
        <authorList>
            <person name="Frolova A."/>
            <person name="Merkel A.Y."/>
            <person name="Slobodkin A.I."/>
        </authorList>
    </citation>
    <scope>NUCLEOTIDE SEQUENCE [LARGE SCALE GENOMIC DNA]</scope>
    <source>
        <strain evidence="2 3">F-3ap</strain>
    </source>
</reference>
<name>A0A7X5HU25_9FIRM</name>
<dbReference type="PANTHER" id="PTHR43752">
    <property type="entry name" value="BNR/ASP-BOX REPEAT FAMILY PROTEIN"/>
    <property type="match status" value="1"/>
</dbReference>
<sequence>MSIHEIPSLFPHNHASNILPISNGDLLCVWFGGSREGKADISIQCSRLKRGSGVWEAPVVLSDDPTRSEQNPILFENAPGELWLIYTAQEGIRQESAVVRMRKSYDYGQTWTPVEPLFEEPGIFVRNPPVRLRNGDLLLPAYYCLKSESGFLGEDYSVVKISKDDGKTWEEYGIEGSRGLVHMSAVVLSDGGIKGFFRSRMADAIYTCSSKDNGRTWTKPVPTSLPNNNASIQCTKLKNGHLAMVFNNINAEQAPPKTAAPPWFDKKDIADIEAGTKSKPISVWGVIRAPLCVAISEDEGETWGHVRNLVTREGFEGEPEFSYPSIKQSEDGKLQVTFTYLRKYIRYEVVDEDWVKDPIG</sequence>
<dbReference type="InterPro" id="IPR011040">
    <property type="entry name" value="Sialidase"/>
</dbReference>
<protein>
    <submittedName>
        <fullName evidence="2">Exo-alpha-sialidase</fullName>
    </submittedName>
</protein>